<evidence type="ECO:0000256" key="2">
    <source>
        <dbReference type="ARBA" id="ARBA00009773"/>
    </source>
</evidence>
<keyword evidence="4" id="KW-1003">Cell membrane</keyword>
<evidence type="ECO:0000313" key="9">
    <source>
        <dbReference type="EMBL" id="ONH84206.1"/>
    </source>
</evidence>
<dbReference type="GO" id="GO:0005886">
    <property type="term" value="C:plasma membrane"/>
    <property type="evidence" value="ECO:0007669"/>
    <property type="project" value="UniProtKB-SubCell"/>
</dbReference>
<keyword evidence="3" id="KW-0813">Transport</keyword>
<dbReference type="PROSITE" id="PS51257">
    <property type="entry name" value="PROKAR_LIPOPROTEIN"/>
    <property type="match status" value="1"/>
</dbReference>
<evidence type="ECO:0000256" key="3">
    <source>
        <dbReference type="ARBA" id="ARBA00022448"/>
    </source>
</evidence>
<gene>
    <name evidence="9" type="ORF">APZ41_005650</name>
</gene>
<evidence type="ECO:0000313" key="10">
    <source>
        <dbReference type="Proteomes" id="UP000054844"/>
    </source>
</evidence>
<feature type="transmembrane region" description="Helical" evidence="8">
    <location>
        <begin position="280"/>
        <end position="300"/>
    </location>
</feature>
<evidence type="ECO:0000256" key="4">
    <source>
        <dbReference type="ARBA" id="ARBA00022475"/>
    </source>
</evidence>
<feature type="transmembrane region" description="Helical" evidence="8">
    <location>
        <begin position="70"/>
        <end position="89"/>
    </location>
</feature>
<dbReference type="Proteomes" id="UP000054844">
    <property type="component" value="Unassembled WGS sequence"/>
</dbReference>
<feature type="transmembrane region" description="Helical" evidence="8">
    <location>
        <begin position="312"/>
        <end position="345"/>
    </location>
</feature>
<evidence type="ECO:0000256" key="6">
    <source>
        <dbReference type="ARBA" id="ARBA00022989"/>
    </source>
</evidence>
<evidence type="ECO:0000256" key="5">
    <source>
        <dbReference type="ARBA" id="ARBA00022692"/>
    </source>
</evidence>
<feature type="transmembrane region" description="Helical" evidence="8">
    <location>
        <begin position="12"/>
        <end position="34"/>
    </location>
</feature>
<evidence type="ECO:0000256" key="8">
    <source>
        <dbReference type="SAM" id="Phobius"/>
    </source>
</evidence>
<proteinExistence type="inferred from homology"/>
<comment type="subcellular location">
    <subcellularLocation>
        <location evidence="1">Cell membrane</location>
        <topology evidence="1">Multi-pass membrane protein</topology>
    </subcellularLocation>
</comment>
<comment type="caution">
    <text evidence="9">The sequence shown here is derived from an EMBL/GenBank/DDBJ whole genome shotgun (WGS) entry which is preliminary data.</text>
</comment>
<dbReference type="PANTHER" id="PTHR21716:SF67">
    <property type="entry name" value="TRANSPORT PROTEIN YDIK-RELATED"/>
    <property type="match status" value="1"/>
</dbReference>
<comment type="similarity">
    <text evidence="2">Belongs to the autoinducer-2 exporter (AI-2E) (TC 2.A.86) family.</text>
</comment>
<feature type="transmembrane region" description="Helical" evidence="8">
    <location>
        <begin position="247"/>
        <end position="274"/>
    </location>
</feature>
<dbReference type="RefSeq" id="WP_058390473.1">
    <property type="nucleotide sequence ID" value="NZ_CP025061.1"/>
</dbReference>
<name>A0A1S8D757_9PROT</name>
<dbReference type="InterPro" id="IPR002549">
    <property type="entry name" value="AI-2E-like"/>
</dbReference>
<evidence type="ECO:0000256" key="7">
    <source>
        <dbReference type="ARBA" id="ARBA00023136"/>
    </source>
</evidence>
<dbReference type="PANTHER" id="PTHR21716">
    <property type="entry name" value="TRANSMEMBRANE PROTEIN"/>
    <property type="match status" value="1"/>
</dbReference>
<keyword evidence="5 8" id="KW-0812">Transmembrane</keyword>
<keyword evidence="6 8" id="KW-1133">Transmembrane helix</keyword>
<feature type="transmembrane region" description="Helical" evidence="8">
    <location>
        <begin position="40"/>
        <end position="58"/>
    </location>
</feature>
<protein>
    <submittedName>
        <fullName evidence="9">AI-2E family transporter</fullName>
    </submittedName>
</protein>
<accession>A0A1S8D757</accession>
<dbReference type="AlphaFoldDB" id="A0A1S8D757"/>
<dbReference type="EMBL" id="LLWF02000011">
    <property type="protein sequence ID" value="ONH84206.1"/>
    <property type="molecule type" value="Genomic_DNA"/>
</dbReference>
<keyword evidence="10" id="KW-1185">Reference proteome</keyword>
<feature type="transmembrane region" description="Helical" evidence="8">
    <location>
        <begin position="218"/>
        <end position="240"/>
    </location>
</feature>
<reference evidence="9" key="1">
    <citation type="submission" date="2016-12" db="EMBL/GenBank/DDBJ databases">
        <title>Draft genome sequence of Roseomonas mucosa strain AU37, isolated from a peripheral intravenous catheter.</title>
        <authorList>
            <person name="Choudhury M.A."/>
            <person name="Sidjabat H.E."/>
            <person name="Wailan A.M."/>
            <person name="Zhang L."/>
            <person name="Marsh N.M."/>
            <person name="Rickard C.M."/>
            <person name="Davies M."/>
            <person name="Mcmillan D.J."/>
        </authorList>
    </citation>
    <scope>NUCLEOTIDE SEQUENCE [LARGE SCALE GENOMIC DNA]</scope>
    <source>
        <strain evidence="9">AU37</strain>
    </source>
</reference>
<organism evidence="9 10">
    <name type="scientific">Roseomonas mucosa</name>
    <dbReference type="NCBI Taxonomy" id="207340"/>
    <lineage>
        <taxon>Bacteria</taxon>
        <taxon>Pseudomonadati</taxon>
        <taxon>Pseudomonadota</taxon>
        <taxon>Alphaproteobacteria</taxon>
        <taxon>Acetobacterales</taxon>
        <taxon>Roseomonadaceae</taxon>
        <taxon>Roseomonas</taxon>
    </lineage>
</organism>
<dbReference type="Pfam" id="PF01594">
    <property type="entry name" value="AI-2E_transport"/>
    <property type="match status" value="1"/>
</dbReference>
<evidence type="ECO:0000256" key="1">
    <source>
        <dbReference type="ARBA" id="ARBA00004651"/>
    </source>
</evidence>
<keyword evidence="7 8" id="KW-0472">Membrane</keyword>
<sequence>MARIPETPDDSFRPAQLIGALALLALLAGCLLVVRPFLSALLWAAILSYSTWPAYRLLRDRLGLSANLAAVVMVGAMFLVLGLPLLFAAPTSGADVENLRQMVRRATEGGLPSLSGLVGAIPVLGPWLQGHVNRLGTDLSGIFQTLQPYIGSVAQLLLSGVLGILSGLAELLIAILLAFFFFRDGAKLADAVQRMAERIAGARGRHLVLLAGDVTQGVVYGLLGTAVAQGVMTGFGLWLVGVPQPVLLGVVAGCISILPVGAPVVWIPAAVWLFVEGRPWAGGFMLLYGAGGISSVDNFIRPWLIARGADLPLLLTLLGALGGAFAFGLLGLFLGPVLLAVGFTILKEWLGQPPAAGMDQSGSPKGVSPEA</sequence>
<feature type="transmembrane region" description="Helical" evidence="8">
    <location>
        <begin position="149"/>
        <end position="182"/>
    </location>
</feature>